<dbReference type="EMBL" id="UYRR01036972">
    <property type="protein sequence ID" value="VDK68586.1"/>
    <property type="molecule type" value="Genomic_DNA"/>
</dbReference>
<gene>
    <name evidence="1" type="ORF">ASIM_LOCUS19284</name>
</gene>
<evidence type="ECO:0000313" key="1">
    <source>
        <dbReference type="EMBL" id="VDK68586.1"/>
    </source>
</evidence>
<reference evidence="3" key="1">
    <citation type="submission" date="2017-02" db="UniProtKB">
        <authorList>
            <consortium name="WormBaseParasite"/>
        </authorList>
    </citation>
    <scope>IDENTIFICATION</scope>
</reference>
<dbReference type="WBParaSite" id="ASIM_0001989801-mRNA-1">
    <property type="protein sequence ID" value="ASIM_0001989801-mRNA-1"/>
    <property type="gene ID" value="ASIM_0001989801"/>
</dbReference>
<protein>
    <submittedName>
        <fullName evidence="1 3">Uncharacterized protein</fullName>
    </submittedName>
</protein>
<keyword evidence="2" id="KW-1185">Reference proteome</keyword>
<dbReference type="Proteomes" id="UP000267096">
    <property type="component" value="Unassembled WGS sequence"/>
</dbReference>
<proteinExistence type="predicted"/>
<dbReference type="AlphaFoldDB" id="A0A0M3KFY6"/>
<accession>A0A0M3KFY6</accession>
<name>A0A0M3KFY6_ANISI</name>
<reference evidence="1 2" key="2">
    <citation type="submission" date="2018-11" db="EMBL/GenBank/DDBJ databases">
        <authorList>
            <consortium name="Pathogen Informatics"/>
        </authorList>
    </citation>
    <scope>NUCLEOTIDE SEQUENCE [LARGE SCALE GENOMIC DNA]</scope>
</reference>
<organism evidence="3">
    <name type="scientific">Anisakis simplex</name>
    <name type="common">Herring worm</name>
    <dbReference type="NCBI Taxonomy" id="6269"/>
    <lineage>
        <taxon>Eukaryota</taxon>
        <taxon>Metazoa</taxon>
        <taxon>Ecdysozoa</taxon>
        <taxon>Nematoda</taxon>
        <taxon>Chromadorea</taxon>
        <taxon>Rhabditida</taxon>
        <taxon>Spirurina</taxon>
        <taxon>Ascaridomorpha</taxon>
        <taxon>Ascaridoidea</taxon>
        <taxon>Anisakidae</taxon>
        <taxon>Anisakis</taxon>
        <taxon>Anisakis simplex complex</taxon>
    </lineage>
</organism>
<sequence>MSRLMCSNLAKEILKTTGRDATDPAGSFEECWLDEDDCESDWILLSAPSSLNSFSTFLLFKLHCSLLLSFAIHYHL</sequence>
<evidence type="ECO:0000313" key="2">
    <source>
        <dbReference type="Proteomes" id="UP000267096"/>
    </source>
</evidence>
<evidence type="ECO:0000313" key="3">
    <source>
        <dbReference type="WBParaSite" id="ASIM_0001989801-mRNA-1"/>
    </source>
</evidence>